<feature type="transmembrane region" description="Helical" evidence="1">
    <location>
        <begin position="467"/>
        <end position="485"/>
    </location>
</feature>
<sequence length="897" mass="101929">MERSIEIGSMITAGKTYRKSYTAFLLTACFLLPALIMLVTYACYGMAPFGENSVLIMDMSNQYCEFYCGLKHIGKMGDLFFSWSKALGGNYIGVFAYYLSSPLSILTLLCPNTEMPICLLYLTCLKIGLCGLTFGILLNKRHQRKGCGTNRIYIVLFSVCYAMMSYNIVYSLSLMWIDAVIWLPLIILGTETLVHEGRWGLLLASFTGIFISTYYLSYMAGVFTCIYLLYAIGGRRGLTKKGVFKILLRFAGSAVGAAALGAWLLLPTFYSLLQGKIGGENYQNNNVTNYNLLDLFKKLIIGTYDGIIIRVTPFLYCGILVFIFFFAFFFIKSISPDRKIGIFLIVAFLLLSTFFVRVDWAWHIFQLPNWFPYRYSFVISFMLVLTAANACMHFREISRVYYCFFTILMMSVYIVFFLKPQLGITKQQIRYSVVFLITAMGLLLLLKYIPDSAKIGKLRMRTYGLRGAVWILILCMTSVELSIHADYLLHGLDNEHGFESYDGYYQYKKRMEELVKIAEEDDARTGGSGFYRIVQGFQRNYNEGIGLGYQSISHYSSAYNRHINSFLHKLGFAQIYLWSSNSGSTLMTDALFSVKYVMTDKEIAPNDPEQKIVTWNPLPMDPYDRVQKYDGTFLYRNPYVLAPCYAVSGQLDQFEWGEDPLESQNHLMNALMGDDTDYFIKLQKGTEYLENKTAQTTTYLITMPYSGPLYAYFPKGTGGESPPETPLSINNEYQLDLYINETDCTLYMGTYEKGEVVSITIEADTELLKTSDNVFYVLDLPAFSNAVSHLRAHQIEISDWGAGYIKGRIDAGEYRTVFTGITYDKGWRVYVDGKETEGRAFEDGLLYFEIEPGAHEIELRYTAQGKRAGFAISAVSVAVLIGSVTVRLVRRKRRAAV</sequence>
<reference evidence="2" key="2">
    <citation type="journal article" date="2021" name="PeerJ">
        <title>Extensive microbial diversity within the chicken gut microbiome revealed by metagenomics and culture.</title>
        <authorList>
            <person name="Gilroy R."/>
            <person name="Ravi A."/>
            <person name="Getino M."/>
            <person name="Pursley I."/>
            <person name="Horton D.L."/>
            <person name="Alikhan N.F."/>
            <person name="Baker D."/>
            <person name="Gharbi K."/>
            <person name="Hall N."/>
            <person name="Watson M."/>
            <person name="Adriaenssens E.M."/>
            <person name="Foster-Nyarko E."/>
            <person name="Jarju S."/>
            <person name="Secka A."/>
            <person name="Antonio M."/>
            <person name="Oren A."/>
            <person name="Chaudhuri R.R."/>
            <person name="La Ragione R."/>
            <person name="Hildebrand F."/>
            <person name="Pallen M.J."/>
        </authorList>
    </citation>
    <scope>NUCLEOTIDE SEQUENCE</scope>
    <source>
        <strain evidence="2">CHK195-4489</strain>
    </source>
</reference>
<feature type="transmembrane region" description="Helical" evidence="1">
    <location>
        <begin position="429"/>
        <end position="446"/>
    </location>
</feature>
<accession>A0A9D1L8J7</accession>
<dbReference type="PANTHER" id="PTHR38454">
    <property type="entry name" value="INTEGRAL MEMBRANE PROTEIN-RELATED"/>
    <property type="match status" value="1"/>
</dbReference>
<feature type="transmembrane region" description="Helical" evidence="1">
    <location>
        <begin position="340"/>
        <end position="358"/>
    </location>
</feature>
<dbReference type="AlphaFoldDB" id="A0A9D1L8J7"/>
<feature type="transmembrane region" description="Helical" evidence="1">
    <location>
        <begin position="91"/>
        <end position="110"/>
    </location>
</feature>
<comment type="caution">
    <text evidence="2">The sequence shown here is derived from an EMBL/GenBank/DDBJ whole genome shotgun (WGS) entry which is preliminary data.</text>
</comment>
<dbReference type="EMBL" id="DVMM01000032">
    <property type="protein sequence ID" value="HIU28974.1"/>
    <property type="molecule type" value="Genomic_DNA"/>
</dbReference>
<feature type="transmembrane region" description="Helical" evidence="1">
    <location>
        <begin position="370"/>
        <end position="388"/>
    </location>
</feature>
<evidence type="ECO:0000313" key="2">
    <source>
        <dbReference type="EMBL" id="HIU28974.1"/>
    </source>
</evidence>
<dbReference type="PANTHER" id="PTHR38454:SF1">
    <property type="entry name" value="INTEGRAL MEMBRANE PROTEIN"/>
    <property type="match status" value="1"/>
</dbReference>
<keyword evidence="1" id="KW-0472">Membrane</keyword>
<evidence type="ECO:0000256" key="1">
    <source>
        <dbReference type="SAM" id="Phobius"/>
    </source>
</evidence>
<organism evidence="2 3">
    <name type="scientific">Candidatus Egerieisoma faecipullorum</name>
    <dbReference type="NCBI Taxonomy" id="2840963"/>
    <lineage>
        <taxon>Bacteria</taxon>
        <taxon>Bacillati</taxon>
        <taxon>Bacillota</taxon>
        <taxon>Clostridia</taxon>
        <taxon>Eubacteriales</taxon>
        <taxon>Clostridiaceae</taxon>
        <taxon>Clostridiaceae incertae sedis</taxon>
        <taxon>Candidatus Egerieisoma</taxon>
    </lineage>
</organism>
<gene>
    <name evidence="2" type="ORF">IAD50_01615</name>
</gene>
<protein>
    <submittedName>
        <fullName evidence="2">YfhO family protein</fullName>
    </submittedName>
</protein>
<reference evidence="2" key="1">
    <citation type="submission" date="2020-10" db="EMBL/GenBank/DDBJ databases">
        <authorList>
            <person name="Gilroy R."/>
        </authorList>
    </citation>
    <scope>NUCLEOTIDE SEQUENCE</scope>
    <source>
        <strain evidence="2">CHK195-4489</strain>
    </source>
</reference>
<feature type="transmembrane region" description="Helical" evidence="1">
    <location>
        <begin position="21"/>
        <end position="47"/>
    </location>
</feature>
<feature type="transmembrane region" description="Helical" evidence="1">
    <location>
        <begin position="176"/>
        <end position="194"/>
    </location>
</feature>
<feature type="transmembrane region" description="Helical" evidence="1">
    <location>
        <begin position="246"/>
        <end position="266"/>
    </location>
</feature>
<keyword evidence="1" id="KW-1133">Transmembrane helix</keyword>
<feature type="transmembrane region" description="Helical" evidence="1">
    <location>
        <begin position="400"/>
        <end position="417"/>
    </location>
</feature>
<feature type="transmembrane region" description="Helical" evidence="1">
    <location>
        <begin position="307"/>
        <end position="331"/>
    </location>
</feature>
<feature type="transmembrane region" description="Helical" evidence="1">
    <location>
        <begin position="214"/>
        <end position="234"/>
    </location>
</feature>
<dbReference type="InterPro" id="IPR018580">
    <property type="entry name" value="Uncharacterised_YfhO"/>
</dbReference>
<evidence type="ECO:0000313" key="3">
    <source>
        <dbReference type="Proteomes" id="UP000824089"/>
    </source>
</evidence>
<dbReference type="Proteomes" id="UP000824089">
    <property type="component" value="Unassembled WGS sequence"/>
</dbReference>
<proteinExistence type="predicted"/>
<keyword evidence="1" id="KW-0812">Transmembrane</keyword>
<name>A0A9D1L8J7_9CLOT</name>
<feature type="transmembrane region" description="Helical" evidence="1">
    <location>
        <begin position="150"/>
        <end position="169"/>
    </location>
</feature>
<dbReference type="Pfam" id="PF09586">
    <property type="entry name" value="YfhO"/>
    <property type="match status" value="1"/>
</dbReference>
<feature type="transmembrane region" description="Helical" evidence="1">
    <location>
        <begin position="117"/>
        <end position="138"/>
    </location>
</feature>
<feature type="transmembrane region" description="Helical" evidence="1">
    <location>
        <begin position="868"/>
        <end position="889"/>
    </location>
</feature>